<reference evidence="1 2" key="1">
    <citation type="journal article" date="2017" name="Front. Microbiol.">
        <title>Phaeobacter piscinae sp. nov., a species of the Roseobacter group and potential aquaculture probiont.</title>
        <authorList>
            <person name="Sonnenschein E.C."/>
            <person name="Phippen C.B.W."/>
            <person name="Nielsen K.F."/>
            <person name="Mateiu R.V."/>
            <person name="Melchiorsen J."/>
            <person name="Gram L."/>
            <person name="Overmann J."/>
            <person name="Freese H.M."/>
        </authorList>
    </citation>
    <scope>NUCLEOTIDE SEQUENCE [LARGE SCALE GENOMIC DNA]</scope>
    <source>
        <strain evidence="1 2">P63</strain>
    </source>
</reference>
<gene>
    <name evidence="1" type="ORF">PhaeoP63_01177</name>
</gene>
<protein>
    <submittedName>
        <fullName evidence="1">Uncharacterized protein</fullName>
    </submittedName>
</protein>
<accession>A0AAC9Z786</accession>
<dbReference type="Proteomes" id="UP000217545">
    <property type="component" value="Chromosome"/>
</dbReference>
<dbReference type="EMBL" id="CP010784">
    <property type="protein sequence ID" value="ATF05266.1"/>
    <property type="molecule type" value="Genomic_DNA"/>
</dbReference>
<organism evidence="1 2">
    <name type="scientific">Phaeobacter gallaeciensis</name>
    <dbReference type="NCBI Taxonomy" id="60890"/>
    <lineage>
        <taxon>Bacteria</taxon>
        <taxon>Pseudomonadati</taxon>
        <taxon>Pseudomonadota</taxon>
        <taxon>Alphaproteobacteria</taxon>
        <taxon>Rhodobacterales</taxon>
        <taxon>Roseobacteraceae</taxon>
        <taxon>Phaeobacter</taxon>
    </lineage>
</organism>
<name>A0AAC9Z786_9RHOB</name>
<proteinExistence type="predicted"/>
<sequence>MAGENQRIFCLKRSVVGSAGLPCVTGTRSVFYGFAAMFTARAGRIA</sequence>
<evidence type="ECO:0000313" key="2">
    <source>
        <dbReference type="Proteomes" id="UP000217545"/>
    </source>
</evidence>
<dbReference type="AlphaFoldDB" id="A0AAC9Z786"/>
<evidence type="ECO:0000313" key="1">
    <source>
        <dbReference type="EMBL" id="ATF05266.1"/>
    </source>
</evidence>